<protein>
    <submittedName>
        <fullName evidence="1">Uncharacterized protein</fullName>
    </submittedName>
</protein>
<dbReference type="VEuPathDB" id="VectorBase:AFUN021906"/>
<dbReference type="EnsemblMetazoa" id="AFUN021906-RA">
    <property type="protein sequence ID" value="AFUN021906-PA"/>
    <property type="gene ID" value="AFUN021906"/>
</dbReference>
<dbReference type="VEuPathDB" id="VectorBase:AFUN2_010966"/>
<organism evidence="1">
    <name type="scientific">Anopheles funestus</name>
    <name type="common">African malaria mosquito</name>
    <dbReference type="NCBI Taxonomy" id="62324"/>
    <lineage>
        <taxon>Eukaryota</taxon>
        <taxon>Metazoa</taxon>
        <taxon>Ecdysozoa</taxon>
        <taxon>Arthropoda</taxon>
        <taxon>Hexapoda</taxon>
        <taxon>Insecta</taxon>
        <taxon>Pterygota</taxon>
        <taxon>Neoptera</taxon>
        <taxon>Endopterygota</taxon>
        <taxon>Diptera</taxon>
        <taxon>Nematocera</taxon>
        <taxon>Culicoidea</taxon>
        <taxon>Culicidae</taxon>
        <taxon>Anophelinae</taxon>
        <taxon>Anopheles</taxon>
    </lineage>
</organism>
<accession>A0A4Y0BPN3</accession>
<evidence type="ECO:0000313" key="1">
    <source>
        <dbReference type="EnsemblMetazoa" id="AFUN021906-PA"/>
    </source>
</evidence>
<dbReference type="Pfam" id="PF06477">
    <property type="entry name" value="DUF1091"/>
    <property type="match status" value="1"/>
</dbReference>
<dbReference type="PANTHER" id="PTHR21112:SF0">
    <property type="entry name" value="CHEMOSENSORY PROTEIN A 29A-RELATED"/>
    <property type="match status" value="1"/>
</dbReference>
<dbReference type="AlphaFoldDB" id="A0A4Y0BPN3"/>
<dbReference type="PANTHER" id="PTHR21112">
    <property type="entry name" value="CHEMOSENSORY PROTEIN A 29A-RELATED"/>
    <property type="match status" value="1"/>
</dbReference>
<dbReference type="STRING" id="62324.A0A4Y0BPN3"/>
<reference evidence="1" key="1">
    <citation type="submission" date="2020-05" db="UniProtKB">
        <authorList>
            <consortium name="EnsemblMetazoa"/>
        </authorList>
    </citation>
    <scope>IDENTIFICATION</scope>
    <source>
        <strain evidence="1">FUMOZ</strain>
    </source>
</reference>
<dbReference type="InterPro" id="IPR010512">
    <property type="entry name" value="DUF1091"/>
</dbReference>
<sequence>MFYRSTNILPTNILCALLMLTLGVHTSTVYVMYERFQQVNGTDIIDATNLRIRKYNRTLTVFNGTFELHRNLNDDYAFSAYMSYSTLGNNQFLRSPFRIPVQKVCTLLNTTYRDYREFYRNMTNFPDVGTCPFPKQQYYVKNKALDSKIINNYFQPGLWKIELVLLTVIDDQVVFASEVLFKVSRDAIF</sequence>
<name>A0A4Y0BPN3_ANOFN</name>
<proteinExistence type="predicted"/>